<name>A0A8U0LTM4_RHYMT</name>
<keyword evidence="2" id="KW-0732">Signal</keyword>
<dbReference type="AlphaFoldDB" id="A0A8U0LTM4"/>
<feature type="chain" id="PRO_5035853004" evidence="2">
    <location>
        <begin position="24"/>
        <end position="79"/>
    </location>
</feature>
<proteinExistence type="evidence at transcript level"/>
<accession>A0A8U0LTM4</accession>
<reference evidence="3" key="1">
    <citation type="submission" date="2020-11" db="EMBL/GenBank/DDBJ databases">
        <authorList>
            <person name="Robinson S.D."/>
        </authorList>
    </citation>
    <scope>NUCLEOTIDE SEQUENCE</scope>
    <source>
        <tissue evidence="3">Venom apparatus</tissue>
    </source>
</reference>
<feature type="signal peptide" evidence="2">
    <location>
        <begin position="1"/>
        <end position="23"/>
    </location>
</feature>
<dbReference type="EMBL" id="MW317023">
    <property type="protein sequence ID" value="UPH34056.1"/>
    <property type="molecule type" value="mRNA"/>
</dbReference>
<evidence type="ECO:0000313" key="3">
    <source>
        <dbReference type="EMBL" id="UPH34056.1"/>
    </source>
</evidence>
<keyword evidence="1" id="KW-1133">Transmembrane helix</keyword>
<sequence length="79" mass="7991">MEIPKFLLIAIIVVGLSGSLTWAHSSAIANPEAIAEAIAEAFANAEAEAEPVAPIMAMAGLGLFAAAVAGMDWLAKKVG</sequence>
<keyword evidence="1" id="KW-0812">Transmembrane</keyword>
<evidence type="ECO:0000256" key="1">
    <source>
        <dbReference type="SAM" id="Phobius"/>
    </source>
</evidence>
<feature type="transmembrane region" description="Helical" evidence="1">
    <location>
        <begin position="51"/>
        <end position="75"/>
    </location>
</feature>
<evidence type="ECO:0000256" key="2">
    <source>
        <dbReference type="SAM" id="SignalP"/>
    </source>
</evidence>
<protein>
    <submittedName>
        <fullName evidence="3">Venom peptide ECTX1-Rm1b</fullName>
    </submittedName>
</protein>
<keyword evidence="1" id="KW-0472">Membrane</keyword>
<organism evidence="3">
    <name type="scientific">Rhytidoponera metallica</name>
    <name type="common">Australian green-headed ant</name>
    <name type="synonym">Ponera metallica</name>
    <dbReference type="NCBI Taxonomy" id="148364"/>
    <lineage>
        <taxon>Eukaryota</taxon>
        <taxon>Metazoa</taxon>
        <taxon>Ecdysozoa</taxon>
        <taxon>Arthropoda</taxon>
        <taxon>Hexapoda</taxon>
        <taxon>Insecta</taxon>
        <taxon>Pterygota</taxon>
        <taxon>Neoptera</taxon>
        <taxon>Endopterygota</taxon>
        <taxon>Hymenoptera</taxon>
        <taxon>Apocrita</taxon>
        <taxon>Aculeata</taxon>
        <taxon>Formicoidea</taxon>
        <taxon>Formicidae</taxon>
        <taxon>Ectatomminae</taxon>
        <taxon>Ectatommini</taxon>
        <taxon>Rhytidoponera</taxon>
    </lineage>
</organism>